<sequence length="222" mass="23146">MHQGLIDHLRVIALSFALALPILGVASARAEPITILALGDSLTAGFGLEPGEGFPAQLEAALNDRGHDVRVIDAGVSGDTSSGGLARLDWSLDPATDAVIVELGANDALRGIDPSVTEASLDGIMANLANRNLPVLLAGMIAPPNMGAAYGDAFNPIYGRLAQTYDAVYYPFFLDGVAGERDLNLDDGIHPTAEGIALIVERIMPYVEDLLSRVAANEETGG</sequence>
<dbReference type="InterPro" id="IPR013830">
    <property type="entry name" value="SGNH_hydro"/>
</dbReference>
<feature type="signal peptide" evidence="1">
    <location>
        <begin position="1"/>
        <end position="30"/>
    </location>
</feature>
<dbReference type="PANTHER" id="PTHR30383:SF24">
    <property type="entry name" value="THIOESTERASE 1_PROTEASE 1_LYSOPHOSPHOLIPASE L1"/>
    <property type="match status" value="1"/>
</dbReference>
<dbReference type="SUPFAM" id="SSF52266">
    <property type="entry name" value="SGNH hydrolase"/>
    <property type="match status" value="1"/>
</dbReference>
<dbReference type="EMBL" id="JAQMWT010000303">
    <property type="protein sequence ID" value="KAJ8606024.1"/>
    <property type="molecule type" value="Genomic_DNA"/>
</dbReference>
<keyword evidence="4" id="KW-1185">Reference proteome</keyword>
<dbReference type="InterPro" id="IPR051532">
    <property type="entry name" value="Ester_Hydrolysis_Enzymes"/>
</dbReference>
<gene>
    <name evidence="3" type="ORF">CTAYLR_010525</name>
</gene>
<evidence type="ECO:0000256" key="1">
    <source>
        <dbReference type="SAM" id="SignalP"/>
    </source>
</evidence>
<dbReference type="CDD" id="cd01822">
    <property type="entry name" value="Lysophospholipase_L1_like"/>
    <property type="match status" value="1"/>
</dbReference>
<keyword evidence="1" id="KW-0732">Signal</keyword>
<evidence type="ECO:0000313" key="4">
    <source>
        <dbReference type="Proteomes" id="UP001230188"/>
    </source>
</evidence>
<reference evidence="3" key="1">
    <citation type="submission" date="2023-01" db="EMBL/GenBank/DDBJ databases">
        <title>Metagenome sequencing of chrysophaentin producing Chrysophaeum taylorii.</title>
        <authorList>
            <person name="Davison J."/>
            <person name="Bewley C."/>
        </authorList>
    </citation>
    <scope>NUCLEOTIDE SEQUENCE</scope>
    <source>
        <strain evidence="3">NIES-1699</strain>
    </source>
</reference>
<dbReference type="Pfam" id="PF13472">
    <property type="entry name" value="Lipase_GDSL_2"/>
    <property type="match status" value="1"/>
</dbReference>
<dbReference type="InterPro" id="IPR036514">
    <property type="entry name" value="SGNH_hydro_sf"/>
</dbReference>
<organism evidence="3 4">
    <name type="scientific">Chrysophaeum taylorii</name>
    <dbReference type="NCBI Taxonomy" id="2483200"/>
    <lineage>
        <taxon>Eukaryota</taxon>
        <taxon>Sar</taxon>
        <taxon>Stramenopiles</taxon>
        <taxon>Ochrophyta</taxon>
        <taxon>Pelagophyceae</taxon>
        <taxon>Pelagomonadales</taxon>
        <taxon>Pelagomonadaceae</taxon>
        <taxon>Chrysophaeum</taxon>
    </lineage>
</organism>
<feature type="chain" id="PRO_5042193022" description="SGNH hydrolase-type esterase domain-containing protein" evidence="1">
    <location>
        <begin position="31"/>
        <end position="222"/>
    </location>
</feature>
<protein>
    <recommendedName>
        <fullName evidence="2">SGNH hydrolase-type esterase domain-containing protein</fullName>
    </recommendedName>
</protein>
<dbReference type="PANTHER" id="PTHR30383">
    <property type="entry name" value="THIOESTERASE 1/PROTEASE 1/LYSOPHOSPHOLIPASE L1"/>
    <property type="match status" value="1"/>
</dbReference>
<dbReference type="GO" id="GO:0004622">
    <property type="term" value="F:phosphatidylcholine lysophospholipase activity"/>
    <property type="evidence" value="ECO:0007669"/>
    <property type="project" value="TreeGrafter"/>
</dbReference>
<dbReference type="Proteomes" id="UP001230188">
    <property type="component" value="Unassembled WGS sequence"/>
</dbReference>
<name>A0AAD7UH47_9STRA</name>
<dbReference type="AlphaFoldDB" id="A0AAD7UH47"/>
<evidence type="ECO:0000313" key="3">
    <source>
        <dbReference type="EMBL" id="KAJ8606024.1"/>
    </source>
</evidence>
<evidence type="ECO:0000259" key="2">
    <source>
        <dbReference type="Pfam" id="PF13472"/>
    </source>
</evidence>
<accession>A0AAD7UH47</accession>
<feature type="domain" description="SGNH hydrolase-type esterase" evidence="2">
    <location>
        <begin position="37"/>
        <end position="195"/>
    </location>
</feature>
<proteinExistence type="predicted"/>
<dbReference type="Gene3D" id="3.40.50.1110">
    <property type="entry name" value="SGNH hydrolase"/>
    <property type="match status" value="1"/>
</dbReference>
<comment type="caution">
    <text evidence="3">The sequence shown here is derived from an EMBL/GenBank/DDBJ whole genome shotgun (WGS) entry which is preliminary data.</text>
</comment>